<keyword evidence="2" id="KW-0805">Transcription regulation</keyword>
<feature type="domain" description="HTH merR-type" evidence="5">
    <location>
        <begin position="3"/>
        <end position="72"/>
    </location>
</feature>
<dbReference type="Pfam" id="PF13411">
    <property type="entry name" value="MerR_1"/>
    <property type="match status" value="1"/>
</dbReference>
<dbReference type="Gene3D" id="1.10.1660.10">
    <property type="match status" value="1"/>
</dbReference>
<dbReference type="PROSITE" id="PS50937">
    <property type="entry name" value="HTH_MERR_2"/>
    <property type="match status" value="1"/>
</dbReference>
<keyword evidence="1" id="KW-0678">Repressor</keyword>
<name>A0A0R1UUL0_9LACO</name>
<accession>A0A0R1UUL0</accession>
<protein>
    <recommendedName>
        <fullName evidence="5">HTH merR-type domain-containing protein</fullName>
    </recommendedName>
</protein>
<sequence length="244" mass="27674">MAEFTSGQLADLGGVKKSTLRHYLDIGLVVPTRTTAAGYQLFDQHQLYQLYYIRFLRQLGYALPKIHELLAQTDVTAELQNLQTRVTQQIQQLQATQQTITELLDLQQKAPLNTLLFQERPERHFRRLSPEAVDQLEIRNAQSLGERGQLHQLDPVIYFKAPGQAVMTGQQTERAGDWTLPAGTYAVKQIAVADADDISQAVTVFLQDPLLQLAQQPDLLIYENLGLSLVYSQEVIYTLEVRLR</sequence>
<keyword evidence="7" id="KW-1185">Reference proteome</keyword>
<dbReference type="PANTHER" id="PTHR30204">
    <property type="entry name" value="REDOX-CYCLING DRUG-SENSING TRANSCRIPTIONAL ACTIVATOR SOXR"/>
    <property type="match status" value="1"/>
</dbReference>
<evidence type="ECO:0000256" key="3">
    <source>
        <dbReference type="ARBA" id="ARBA00023125"/>
    </source>
</evidence>
<organism evidence="6 7">
    <name type="scientific">Levilactobacillus hammesii DSM 16381</name>
    <dbReference type="NCBI Taxonomy" id="1423753"/>
    <lineage>
        <taxon>Bacteria</taxon>
        <taxon>Bacillati</taxon>
        <taxon>Bacillota</taxon>
        <taxon>Bacilli</taxon>
        <taxon>Lactobacillales</taxon>
        <taxon>Lactobacillaceae</taxon>
        <taxon>Levilactobacillus</taxon>
    </lineage>
</organism>
<evidence type="ECO:0000256" key="1">
    <source>
        <dbReference type="ARBA" id="ARBA00022491"/>
    </source>
</evidence>
<dbReference type="GO" id="GO:0003700">
    <property type="term" value="F:DNA-binding transcription factor activity"/>
    <property type="evidence" value="ECO:0007669"/>
    <property type="project" value="InterPro"/>
</dbReference>
<dbReference type="SUPFAM" id="SSF46955">
    <property type="entry name" value="Putative DNA-binding domain"/>
    <property type="match status" value="1"/>
</dbReference>
<comment type="caution">
    <text evidence="6">The sequence shown here is derived from an EMBL/GenBank/DDBJ whole genome shotgun (WGS) entry which is preliminary data.</text>
</comment>
<dbReference type="AlphaFoldDB" id="A0A0R1UUL0"/>
<dbReference type="RefSeq" id="WP_057732059.1">
    <property type="nucleotide sequence ID" value="NZ_AZFS01000023.1"/>
</dbReference>
<evidence type="ECO:0000259" key="5">
    <source>
        <dbReference type="PROSITE" id="PS50937"/>
    </source>
</evidence>
<dbReference type="InterPro" id="IPR000551">
    <property type="entry name" value="MerR-type_HTH_dom"/>
</dbReference>
<dbReference type="STRING" id="1423753.FD28_GL001818"/>
<proteinExistence type="predicted"/>
<evidence type="ECO:0000256" key="4">
    <source>
        <dbReference type="ARBA" id="ARBA00023163"/>
    </source>
</evidence>
<keyword evidence="4" id="KW-0804">Transcription</keyword>
<evidence type="ECO:0000313" key="7">
    <source>
        <dbReference type="Proteomes" id="UP000051580"/>
    </source>
</evidence>
<keyword evidence="3" id="KW-0238">DNA-binding</keyword>
<dbReference type="PANTHER" id="PTHR30204:SF69">
    <property type="entry name" value="MERR-FAMILY TRANSCRIPTIONAL REGULATOR"/>
    <property type="match status" value="1"/>
</dbReference>
<evidence type="ECO:0000256" key="2">
    <source>
        <dbReference type="ARBA" id="ARBA00023015"/>
    </source>
</evidence>
<evidence type="ECO:0000313" key="6">
    <source>
        <dbReference type="EMBL" id="KRL96889.1"/>
    </source>
</evidence>
<dbReference type="InterPro" id="IPR047057">
    <property type="entry name" value="MerR_fam"/>
</dbReference>
<dbReference type="GO" id="GO:0003677">
    <property type="term" value="F:DNA binding"/>
    <property type="evidence" value="ECO:0007669"/>
    <property type="project" value="UniProtKB-KW"/>
</dbReference>
<dbReference type="Proteomes" id="UP000051580">
    <property type="component" value="Unassembled WGS sequence"/>
</dbReference>
<gene>
    <name evidence="6" type="ORF">FD28_GL001818</name>
</gene>
<dbReference type="OrthoDB" id="9773308at2"/>
<dbReference type="EMBL" id="AZFS01000023">
    <property type="protein sequence ID" value="KRL96889.1"/>
    <property type="molecule type" value="Genomic_DNA"/>
</dbReference>
<dbReference type="InterPro" id="IPR009061">
    <property type="entry name" value="DNA-bd_dom_put_sf"/>
</dbReference>
<reference evidence="6 7" key="1">
    <citation type="journal article" date="2015" name="Genome Announc.">
        <title>Expanding the biotechnology potential of lactobacilli through comparative genomics of 213 strains and associated genera.</title>
        <authorList>
            <person name="Sun Z."/>
            <person name="Harris H.M."/>
            <person name="McCann A."/>
            <person name="Guo C."/>
            <person name="Argimon S."/>
            <person name="Zhang W."/>
            <person name="Yang X."/>
            <person name="Jeffery I.B."/>
            <person name="Cooney J.C."/>
            <person name="Kagawa T.F."/>
            <person name="Liu W."/>
            <person name="Song Y."/>
            <person name="Salvetti E."/>
            <person name="Wrobel A."/>
            <person name="Rasinkangas P."/>
            <person name="Parkhill J."/>
            <person name="Rea M.C."/>
            <person name="O'Sullivan O."/>
            <person name="Ritari J."/>
            <person name="Douillard F.P."/>
            <person name="Paul Ross R."/>
            <person name="Yang R."/>
            <person name="Briner A.E."/>
            <person name="Felis G.E."/>
            <person name="de Vos W.M."/>
            <person name="Barrangou R."/>
            <person name="Klaenhammer T.R."/>
            <person name="Caufield P.W."/>
            <person name="Cui Y."/>
            <person name="Zhang H."/>
            <person name="O'Toole P.W."/>
        </authorList>
    </citation>
    <scope>NUCLEOTIDE SEQUENCE [LARGE SCALE GENOMIC DNA]</scope>
    <source>
        <strain evidence="6 7">DSM 16381</strain>
    </source>
</reference>
<dbReference type="PATRIC" id="fig|1423753.3.peg.1901"/>
<dbReference type="SMART" id="SM00422">
    <property type="entry name" value="HTH_MERR"/>
    <property type="match status" value="1"/>
</dbReference>